<feature type="domain" description="Trehalose synthase N-terminal" evidence="8">
    <location>
        <begin position="265"/>
        <end position="427"/>
    </location>
</feature>
<comment type="similarity">
    <text evidence="1">Belongs to the glycosyltransferase group 1 family. Glycosyltransferase 4 subfamily.</text>
</comment>
<dbReference type="PANTHER" id="PTHR47779">
    <property type="entry name" value="SYNTHASE (CCG-9), PUTATIVE (AFU_ORTHOLOGUE AFUA_3G12100)-RELATED"/>
    <property type="match status" value="1"/>
</dbReference>
<comment type="subunit">
    <text evidence="2">Homodimer.</text>
</comment>
<keyword evidence="3" id="KW-0313">Glucose metabolism</keyword>
<evidence type="ECO:0000313" key="10">
    <source>
        <dbReference type="Proteomes" id="UP001056012"/>
    </source>
</evidence>
<dbReference type="EMBL" id="CP089277">
    <property type="protein sequence ID" value="USP78596.1"/>
    <property type="molecule type" value="Genomic_DNA"/>
</dbReference>
<dbReference type="GO" id="GO:0016757">
    <property type="term" value="F:glycosyltransferase activity"/>
    <property type="evidence" value="ECO:0007669"/>
    <property type="project" value="UniProtKB-KW"/>
</dbReference>
<dbReference type="VEuPathDB" id="FungiDB:yc1106_05870"/>
<dbReference type="GO" id="GO:0006006">
    <property type="term" value="P:glucose metabolic process"/>
    <property type="evidence" value="ECO:0007669"/>
    <property type="project" value="UniProtKB-KW"/>
</dbReference>
<evidence type="ECO:0000259" key="8">
    <source>
        <dbReference type="Pfam" id="PF21269"/>
    </source>
</evidence>
<feature type="domain" description="Glycosyl transferase family 1" evidence="7">
    <location>
        <begin position="485"/>
        <end position="659"/>
    </location>
</feature>
<evidence type="ECO:0000259" key="7">
    <source>
        <dbReference type="Pfam" id="PF00534"/>
    </source>
</evidence>
<dbReference type="OrthoDB" id="937291at2759"/>
<dbReference type="PANTHER" id="PTHR47779:SF1">
    <property type="entry name" value="SYNTHASE (CCG-9), PUTATIVE (AFU_ORTHOLOGUE AFUA_3G12100)-RELATED"/>
    <property type="match status" value="1"/>
</dbReference>
<keyword evidence="4" id="KW-0328">Glycosyltransferase</keyword>
<evidence type="ECO:0000256" key="5">
    <source>
        <dbReference type="ARBA" id="ARBA00022679"/>
    </source>
</evidence>
<dbReference type="InterPro" id="IPR001296">
    <property type="entry name" value="Glyco_trans_1"/>
</dbReference>
<evidence type="ECO:0000256" key="6">
    <source>
        <dbReference type="ARBA" id="ARBA00023277"/>
    </source>
</evidence>
<evidence type="ECO:0000256" key="3">
    <source>
        <dbReference type="ARBA" id="ARBA00022526"/>
    </source>
</evidence>
<dbReference type="Proteomes" id="UP001056012">
    <property type="component" value="Chromosome 4"/>
</dbReference>
<dbReference type="AlphaFoldDB" id="A0A9Q8Z8V1"/>
<evidence type="ECO:0000256" key="4">
    <source>
        <dbReference type="ARBA" id="ARBA00022676"/>
    </source>
</evidence>
<protein>
    <submittedName>
        <fullName evidence="9">Glycosyltransferase family 4 protein</fullName>
    </submittedName>
</protein>
<gene>
    <name evidence="9" type="ORF">yc1106_05870</name>
</gene>
<reference evidence="9" key="1">
    <citation type="submission" date="2021-12" db="EMBL/GenBank/DDBJ databases">
        <title>Curvularia clavata genome.</title>
        <authorList>
            <person name="Cao Y."/>
        </authorList>
    </citation>
    <scope>NUCLEOTIDE SEQUENCE</scope>
    <source>
        <strain evidence="9">Yc1106</strain>
    </source>
</reference>
<dbReference type="Gene3D" id="3.40.50.2000">
    <property type="entry name" value="Glycogen Phosphorylase B"/>
    <property type="match status" value="2"/>
</dbReference>
<organism evidence="9 10">
    <name type="scientific">Curvularia clavata</name>
    <dbReference type="NCBI Taxonomy" id="95742"/>
    <lineage>
        <taxon>Eukaryota</taxon>
        <taxon>Fungi</taxon>
        <taxon>Dikarya</taxon>
        <taxon>Ascomycota</taxon>
        <taxon>Pezizomycotina</taxon>
        <taxon>Dothideomycetes</taxon>
        <taxon>Pleosporomycetidae</taxon>
        <taxon>Pleosporales</taxon>
        <taxon>Pleosporineae</taxon>
        <taxon>Pleosporaceae</taxon>
        <taxon>Curvularia</taxon>
    </lineage>
</organism>
<keyword evidence="10" id="KW-1185">Reference proteome</keyword>
<dbReference type="Pfam" id="PF21269">
    <property type="entry name" value="TreT_GT1"/>
    <property type="match status" value="1"/>
</dbReference>
<proteinExistence type="inferred from homology"/>
<accession>A0A9Q8Z8V1</accession>
<dbReference type="InterPro" id="IPR049438">
    <property type="entry name" value="TreT_GT1"/>
</dbReference>
<sequence length="723" mass="81119">MSLHISADSFAKWRPTFHRRTTLERRQRSVTAFKSSGSLQKLKEQQGTLEATISALYAGLAVTQSKDGEFSYSIALHDGTYTISCETKPLFTPKSTYNSSNESTKTVSDVSTPASEEDIADTLVSAFVGFLKSYREEHLSKPMGAGMTASLHRLSPHLPVRLWAELDILPFVFPVEPNSKDEQTPLPLDQQAEYMARKTVKRFNVKGELPVRMGHRRQVLVDLDGCVRIADLDSYRDTVRADTTGAATMHYINSLKKNKVKIAFFNSTPQGGGVALMRHALIRYLRLVGVDCKWYVPYGKSEIFRITKDNHNILQGVATNGESLTEEKMAALDAWVLEESEKCHWSEFGGPLSSREKGGADVIIVDDPQMPSLVKIAKQKDATRPVIFRSHIQVRADLADKEGTAAFKVWNWIWNNIKDCDVFVSHPVRAFVPKNVTPEKVGYLPATTDWLDGLNKHMHHWDEQYYMHEFRVQCFASGMRLLSLPDRKYITQIARFDPAKGIPDALASYALLRKVYMKDEPLENIPQLVIAGHGAVDDPDATRIFKETEDALADEYQEFKQDVIVMRLGPSDQMLNTLMSCAHVALQLSTREGFEVKVSEALHKGTPIIATRAGGIPLQVQHGKSGFLVEPGDHDAVAKHLYDLFTDEKLHSAMSEYASHHVSDEVSTVGNAMAWLYLADELAKGEVVKPNGQWINDMARQKAGIPYREDEDKLVRDVDLTRN</sequence>
<keyword evidence="5" id="KW-0808">Transferase</keyword>
<dbReference type="SUPFAM" id="SSF53756">
    <property type="entry name" value="UDP-Glycosyltransferase/glycogen phosphorylase"/>
    <property type="match status" value="1"/>
</dbReference>
<dbReference type="InterPro" id="IPR052078">
    <property type="entry name" value="Trehalose_Metab_GTase"/>
</dbReference>
<evidence type="ECO:0000256" key="2">
    <source>
        <dbReference type="ARBA" id="ARBA00011738"/>
    </source>
</evidence>
<evidence type="ECO:0000256" key="1">
    <source>
        <dbReference type="ARBA" id="ARBA00009481"/>
    </source>
</evidence>
<dbReference type="Pfam" id="PF00534">
    <property type="entry name" value="Glycos_transf_1"/>
    <property type="match status" value="1"/>
</dbReference>
<evidence type="ECO:0000313" key="9">
    <source>
        <dbReference type="EMBL" id="USP78596.1"/>
    </source>
</evidence>
<keyword evidence="6" id="KW-0119">Carbohydrate metabolism</keyword>
<name>A0A9Q8Z8V1_CURCL</name>